<dbReference type="InterPro" id="IPR008972">
    <property type="entry name" value="Cupredoxin"/>
</dbReference>
<sequence>MRNFITTAALLSLAHTLSSAKIINVTVGGPGVLQYNPSFVEANLGDAIRFEFRQKNHTATQSSFAQPCVSLPGGFDTSFLPVADSVTQNFPVAYLNVTDLSPVWVYCRQANHCQQGMVFAVNPGDKFAAFQAAASGNPSGNASTTPTPPTTASLPPTTTAGVTTTAATPSVTTPTFSTNTATTPAPTSTGSVDHKIIVGGPNILTYSPSNITAAIGDTITFEFHQKNHTVTQSSFDAPCRALASTSTTNQVGFDSGFMAVADSVTTGFPTITITVNDTAPIWAYCRQANHCGQGMVFAVNAVESGPKNFAAFQALAKQLNGTTTPSTPASDALGARPFLYSSYAGIAFTAITLLL</sequence>
<evidence type="ECO:0008006" key="5">
    <source>
        <dbReference type="Google" id="ProtNLM"/>
    </source>
</evidence>
<keyword evidence="4" id="KW-1185">Reference proteome</keyword>
<reference evidence="3 4" key="1">
    <citation type="journal article" date="2020" name="ISME J.">
        <title>Uncovering the hidden diversity of litter-decomposition mechanisms in mushroom-forming fungi.</title>
        <authorList>
            <person name="Floudas D."/>
            <person name="Bentzer J."/>
            <person name="Ahren D."/>
            <person name="Johansson T."/>
            <person name="Persson P."/>
            <person name="Tunlid A."/>
        </authorList>
    </citation>
    <scope>NUCLEOTIDE SEQUENCE [LARGE SCALE GENOMIC DNA]</scope>
    <source>
        <strain evidence="3 4">CBS 101986</strain>
    </source>
</reference>
<evidence type="ECO:0000313" key="4">
    <source>
        <dbReference type="Proteomes" id="UP000567179"/>
    </source>
</evidence>
<dbReference type="CDD" id="cd00920">
    <property type="entry name" value="Cupredoxin"/>
    <property type="match status" value="2"/>
</dbReference>
<dbReference type="SUPFAM" id="SSF49503">
    <property type="entry name" value="Cupredoxins"/>
    <property type="match status" value="2"/>
</dbReference>
<dbReference type="InterPro" id="IPR052953">
    <property type="entry name" value="Ser-rich/MCO-related"/>
</dbReference>
<gene>
    <name evidence="3" type="ORF">D9619_005835</name>
</gene>
<feature type="signal peptide" evidence="2">
    <location>
        <begin position="1"/>
        <end position="20"/>
    </location>
</feature>
<protein>
    <recommendedName>
        <fullName evidence="5">Cupredoxin</fullName>
    </recommendedName>
</protein>
<dbReference type="Proteomes" id="UP000567179">
    <property type="component" value="Unassembled WGS sequence"/>
</dbReference>
<organism evidence="3 4">
    <name type="scientific">Psilocybe cf. subviscida</name>
    <dbReference type="NCBI Taxonomy" id="2480587"/>
    <lineage>
        <taxon>Eukaryota</taxon>
        <taxon>Fungi</taxon>
        <taxon>Dikarya</taxon>
        <taxon>Basidiomycota</taxon>
        <taxon>Agaricomycotina</taxon>
        <taxon>Agaricomycetes</taxon>
        <taxon>Agaricomycetidae</taxon>
        <taxon>Agaricales</taxon>
        <taxon>Agaricineae</taxon>
        <taxon>Strophariaceae</taxon>
        <taxon>Psilocybe</taxon>
    </lineage>
</organism>
<dbReference type="PANTHER" id="PTHR34883:SF4">
    <property type="entry name" value="CUPREDOXIN"/>
    <property type="match status" value="1"/>
</dbReference>
<name>A0A8H5BW73_9AGAR</name>
<evidence type="ECO:0000256" key="2">
    <source>
        <dbReference type="SAM" id="SignalP"/>
    </source>
</evidence>
<accession>A0A8H5BW73</accession>
<dbReference type="PANTHER" id="PTHR34883">
    <property type="entry name" value="SERINE-RICH PROTEIN, PUTATIVE-RELATED-RELATED"/>
    <property type="match status" value="1"/>
</dbReference>
<feature type="chain" id="PRO_5034470355" description="Cupredoxin" evidence="2">
    <location>
        <begin position="21"/>
        <end position="355"/>
    </location>
</feature>
<feature type="compositionally biased region" description="Low complexity" evidence="1">
    <location>
        <begin position="133"/>
        <end position="191"/>
    </location>
</feature>
<proteinExistence type="predicted"/>
<evidence type="ECO:0000313" key="3">
    <source>
        <dbReference type="EMBL" id="KAF5330438.1"/>
    </source>
</evidence>
<keyword evidence="2" id="KW-0732">Signal</keyword>
<feature type="region of interest" description="Disordered" evidence="1">
    <location>
        <begin position="133"/>
        <end position="193"/>
    </location>
</feature>
<dbReference type="OrthoDB" id="1921208at2759"/>
<dbReference type="Gene3D" id="2.60.40.420">
    <property type="entry name" value="Cupredoxins - blue copper proteins"/>
    <property type="match status" value="2"/>
</dbReference>
<dbReference type="AlphaFoldDB" id="A0A8H5BW73"/>
<evidence type="ECO:0000256" key="1">
    <source>
        <dbReference type="SAM" id="MobiDB-lite"/>
    </source>
</evidence>
<dbReference type="EMBL" id="JAACJJ010000001">
    <property type="protein sequence ID" value="KAF5330438.1"/>
    <property type="molecule type" value="Genomic_DNA"/>
</dbReference>
<comment type="caution">
    <text evidence="3">The sequence shown here is derived from an EMBL/GenBank/DDBJ whole genome shotgun (WGS) entry which is preliminary data.</text>
</comment>